<gene>
    <name evidence="7" type="ORF">OSO01_07120</name>
</gene>
<dbReference type="Gene3D" id="1.20.1250.20">
    <property type="entry name" value="MFS general substrate transporter like domains"/>
    <property type="match status" value="1"/>
</dbReference>
<keyword evidence="3 6" id="KW-0812">Transmembrane</keyword>
<feature type="transmembrane region" description="Helical" evidence="6">
    <location>
        <begin position="312"/>
        <end position="332"/>
    </location>
</feature>
<accession>A0A511ZEV5</accession>
<evidence type="ECO:0000256" key="3">
    <source>
        <dbReference type="ARBA" id="ARBA00022692"/>
    </source>
</evidence>
<comment type="subcellular location">
    <subcellularLocation>
        <location evidence="1">Cell membrane</location>
        <topology evidence="1">Multi-pass membrane protein</topology>
    </subcellularLocation>
</comment>
<feature type="transmembrane region" description="Helical" evidence="6">
    <location>
        <begin position="73"/>
        <end position="95"/>
    </location>
</feature>
<dbReference type="STRING" id="582851.GCA_900162665_02926"/>
<keyword evidence="4 6" id="KW-1133">Transmembrane helix</keyword>
<dbReference type="CDD" id="cd06173">
    <property type="entry name" value="MFS_MefA_like"/>
    <property type="match status" value="1"/>
</dbReference>
<dbReference type="OrthoDB" id="2707121at2"/>
<reference evidence="7 8" key="1">
    <citation type="submission" date="2019-07" db="EMBL/GenBank/DDBJ databases">
        <title>Whole genome shotgun sequence of Oceanobacillus sojae NBRC 105379.</title>
        <authorList>
            <person name="Hosoyama A."/>
            <person name="Uohara A."/>
            <person name="Ohji S."/>
            <person name="Ichikawa N."/>
        </authorList>
    </citation>
    <scope>NUCLEOTIDE SEQUENCE [LARGE SCALE GENOMIC DNA]</scope>
    <source>
        <strain evidence="7 8">NBRC 105379</strain>
    </source>
</reference>
<feature type="transmembrane region" description="Helical" evidence="6">
    <location>
        <begin position="227"/>
        <end position="249"/>
    </location>
</feature>
<feature type="transmembrane region" description="Helical" evidence="6">
    <location>
        <begin position="167"/>
        <end position="187"/>
    </location>
</feature>
<dbReference type="Pfam" id="PF07690">
    <property type="entry name" value="MFS_1"/>
    <property type="match status" value="1"/>
</dbReference>
<feature type="transmembrane region" description="Helical" evidence="6">
    <location>
        <begin position="261"/>
        <end position="281"/>
    </location>
</feature>
<keyword evidence="5 6" id="KW-0472">Membrane</keyword>
<evidence type="ECO:0000256" key="1">
    <source>
        <dbReference type="ARBA" id="ARBA00004651"/>
    </source>
</evidence>
<dbReference type="GO" id="GO:0022857">
    <property type="term" value="F:transmembrane transporter activity"/>
    <property type="evidence" value="ECO:0007669"/>
    <property type="project" value="InterPro"/>
</dbReference>
<evidence type="ECO:0000256" key="2">
    <source>
        <dbReference type="ARBA" id="ARBA00022475"/>
    </source>
</evidence>
<evidence type="ECO:0000256" key="5">
    <source>
        <dbReference type="ARBA" id="ARBA00023136"/>
    </source>
</evidence>
<evidence type="ECO:0000313" key="7">
    <source>
        <dbReference type="EMBL" id="GEN85973.1"/>
    </source>
</evidence>
<feature type="transmembrane region" description="Helical" evidence="6">
    <location>
        <begin position="353"/>
        <end position="371"/>
    </location>
</feature>
<feature type="transmembrane region" description="Helical" evidence="6">
    <location>
        <begin position="101"/>
        <end position="122"/>
    </location>
</feature>
<dbReference type="Proteomes" id="UP000321558">
    <property type="component" value="Unassembled WGS sequence"/>
</dbReference>
<dbReference type="InterPro" id="IPR011701">
    <property type="entry name" value="MFS"/>
</dbReference>
<dbReference type="InterPro" id="IPR036259">
    <property type="entry name" value="MFS_trans_sf"/>
</dbReference>
<keyword evidence="8" id="KW-1185">Reference proteome</keyword>
<dbReference type="SUPFAM" id="SSF103473">
    <property type="entry name" value="MFS general substrate transporter"/>
    <property type="match status" value="1"/>
</dbReference>
<evidence type="ECO:0000313" key="8">
    <source>
        <dbReference type="Proteomes" id="UP000321558"/>
    </source>
</evidence>
<organism evidence="7 8">
    <name type="scientific">Oceanobacillus sojae</name>
    <dbReference type="NCBI Taxonomy" id="582851"/>
    <lineage>
        <taxon>Bacteria</taxon>
        <taxon>Bacillati</taxon>
        <taxon>Bacillota</taxon>
        <taxon>Bacilli</taxon>
        <taxon>Bacillales</taxon>
        <taxon>Bacillaceae</taxon>
        <taxon>Oceanobacillus</taxon>
    </lineage>
</organism>
<dbReference type="AlphaFoldDB" id="A0A511ZEV5"/>
<evidence type="ECO:0000256" key="4">
    <source>
        <dbReference type="ARBA" id="ARBA00022989"/>
    </source>
</evidence>
<protein>
    <submittedName>
        <fullName evidence="7">MFS transporter</fullName>
    </submittedName>
</protein>
<dbReference type="EMBL" id="BJYM01000002">
    <property type="protein sequence ID" value="GEN85973.1"/>
    <property type="molecule type" value="Genomic_DNA"/>
</dbReference>
<sequence length="417" mass="44920">MKTVLINRNFRCMWGSELLSILNSRFRELVIPLVVLGLTSSPLITALVALSQQLGTILFAIPIGTWVENKNKIRVAGICHFLYGAGIFILAFLIATNNVSAVIIASLLFVMGLLALISRTAFTTMIPAIAGRENLLRAHTNIEAADAIATVIGPALGGVLLAKTDSVLTLIICAALSLLSALFIAFIRNEADFIKVDKKESETNKLKVFLGKSLEGLKILVDNPQQLISTLVMCILGFITVFITLTIIFYAQITMELSEGLIGILLSSAGVGNIIGIFLINKFKNNNWIMLMGLLMVISGIGILIIAATNAFLIMCIGMAVFDCALSMAFIVQGAVHQGITPNEFLSRVRSSTYVIGGIFTMLGTFLAGAIPELLNGEIALIIGAFILLIPAFILISSRKFGVSLSKVEPIYKKRKV</sequence>
<dbReference type="PANTHER" id="PTHR23513">
    <property type="entry name" value="INTEGRAL MEMBRANE EFFLUX PROTEIN-RELATED"/>
    <property type="match status" value="1"/>
</dbReference>
<name>A0A511ZEV5_9BACI</name>
<feature type="transmembrane region" description="Helical" evidence="6">
    <location>
        <begin position="377"/>
        <end position="397"/>
    </location>
</feature>
<proteinExistence type="predicted"/>
<feature type="transmembrane region" description="Helical" evidence="6">
    <location>
        <begin position="288"/>
        <end position="306"/>
    </location>
</feature>
<dbReference type="GO" id="GO:0005886">
    <property type="term" value="C:plasma membrane"/>
    <property type="evidence" value="ECO:0007669"/>
    <property type="project" value="UniProtKB-SubCell"/>
</dbReference>
<dbReference type="PANTHER" id="PTHR23513:SF6">
    <property type="entry name" value="MAJOR FACILITATOR SUPERFAMILY ASSOCIATED DOMAIN-CONTAINING PROTEIN"/>
    <property type="match status" value="1"/>
</dbReference>
<evidence type="ECO:0000256" key="6">
    <source>
        <dbReference type="SAM" id="Phobius"/>
    </source>
</evidence>
<feature type="transmembrane region" description="Helical" evidence="6">
    <location>
        <begin position="29"/>
        <end position="61"/>
    </location>
</feature>
<keyword evidence="2" id="KW-1003">Cell membrane</keyword>
<comment type="caution">
    <text evidence="7">The sequence shown here is derived from an EMBL/GenBank/DDBJ whole genome shotgun (WGS) entry which is preliminary data.</text>
</comment>